<evidence type="ECO:0000313" key="3">
    <source>
        <dbReference type="EnsemblMetazoa" id="HelroP188771"/>
    </source>
</evidence>
<reference evidence="2 4" key="2">
    <citation type="journal article" date="2013" name="Nature">
        <title>Insights into bilaterian evolution from three spiralian genomes.</title>
        <authorList>
            <person name="Simakov O."/>
            <person name="Marletaz F."/>
            <person name="Cho S.J."/>
            <person name="Edsinger-Gonzales E."/>
            <person name="Havlak P."/>
            <person name="Hellsten U."/>
            <person name="Kuo D.H."/>
            <person name="Larsson T."/>
            <person name="Lv J."/>
            <person name="Arendt D."/>
            <person name="Savage R."/>
            <person name="Osoegawa K."/>
            <person name="de Jong P."/>
            <person name="Grimwood J."/>
            <person name="Chapman J.A."/>
            <person name="Shapiro H."/>
            <person name="Aerts A."/>
            <person name="Otillar R.P."/>
            <person name="Terry A.Y."/>
            <person name="Boore J.L."/>
            <person name="Grigoriev I.V."/>
            <person name="Lindberg D.R."/>
            <person name="Seaver E.C."/>
            <person name="Weisblat D.A."/>
            <person name="Putnam N.H."/>
            <person name="Rokhsar D.S."/>
        </authorList>
    </citation>
    <scope>NUCLEOTIDE SEQUENCE</scope>
</reference>
<evidence type="ECO:0008006" key="5">
    <source>
        <dbReference type="Google" id="ProtNLM"/>
    </source>
</evidence>
<dbReference type="EnsemblMetazoa" id="HelroT188771">
    <property type="protein sequence ID" value="HelroP188771"/>
    <property type="gene ID" value="HelroG188771"/>
</dbReference>
<sequence>MNSIEHMDKPKRNPQPPGGASSMIFGPYPTEVIKPRNNHTASTIFDSDNQENLDKRNVDVNNNFSPNVQNEIVSEKSVHEKNFKKQGFNPITGENYCQSAAENGVSGDKTNVKPKATGAPVTPPIMTSRRQPPGGKSSMLW</sequence>
<evidence type="ECO:0000313" key="4">
    <source>
        <dbReference type="Proteomes" id="UP000015101"/>
    </source>
</evidence>
<keyword evidence="4" id="KW-1185">Reference proteome</keyword>
<dbReference type="GeneID" id="20211019"/>
<reference evidence="3" key="3">
    <citation type="submission" date="2015-06" db="UniProtKB">
        <authorList>
            <consortium name="EnsemblMetazoa"/>
        </authorList>
    </citation>
    <scope>IDENTIFICATION</scope>
</reference>
<dbReference type="CTD" id="20211019"/>
<dbReference type="AlphaFoldDB" id="T1FQC2"/>
<protein>
    <recommendedName>
        <fullName evidence="5">Microtubule-associated protein Jupiter</fullName>
    </recommendedName>
</protein>
<dbReference type="RefSeq" id="XP_009020011.1">
    <property type="nucleotide sequence ID" value="XM_009021763.1"/>
</dbReference>
<dbReference type="KEGG" id="hro:HELRODRAFT_188771"/>
<dbReference type="HOGENOM" id="CLU_1827394_0_0_1"/>
<dbReference type="FunCoup" id="T1FQC2">
    <property type="interactions" value="68"/>
</dbReference>
<gene>
    <name evidence="3" type="primary">20211019</name>
    <name evidence="2" type="ORF">HELRODRAFT_188771</name>
</gene>
<reference evidence="4" key="1">
    <citation type="submission" date="2012-12" db="EMBL/GenBank/DDBJ databases">
        <authorList>
            <person name="Hellsten U."/>
            <person name="Grimwood J."/>
            <person name="Chapman J.A."/>
            <person name="Shapiro H."/>
            <person name="Aerts A."/>
            <person name="Otillar R.P."/>
            <person name="Terry A.Y."/>
            <person name="Boore J.L."/>
            <person name="Simakov O."/>
            <person name="Marletaz F."/>
            <person name="Cho S.-J."/>
            <person name="Edsinger-Gonzales E."/>
            <person name="Havlak P."/>
            <person name="Kuo D.-H."/>
            <person name="Larsson T."/>
            <person name="Lv J."/>
            <person name="Arendt D."/>
            <person name="Savage R."/>
            <person name="Osoegawa K."/>
            <person name="de Jong P."/>
            <person name="Lindberg D.R."/>
            <person name="Seaver E.C."/>
            <person name="Weisblat D.A."/>
            <person name="Putnam N.H."/>
            <person name="Grigoriev I.V."/>
            <person name="Rokhsar D.S."/>
        </authorList>
    </citation>
    <scope>NUCLEOTIDE SEQUENCE</scope>
</reference>
<proteinExistence type="predicted"/>
<name>T1FQC2_HELRO</name>
<organism evidence="3 4">
    <name type="scientific">Helobdella robusta</name>
    <name type="common">Californian leech</name>
    <dbReference type="NCBI Taxonomy" id="6412"/>
    <lineage>
        <taxon>Eukaryota</taxon>
        <taxon>Metazoa</taxon>
        <taxon>Spiralia</taxon>
        <taxon>Lophotrochozoa</taxon>
        <taxon>Annelida</taxon>
        <taxon>Clitellata</taxon>
        <taxon>Hirudinea</taxon>
        <taxon>Rhynchobdellida</taxon>
        <taxon>Glossiphoniidae</taxon>
        <taxon>Helobdella</taxon>
    </lineage>
</organism>
<dbReference type="EMBL" id="AMQM01000959">
    <property type="status" value="NOT_ANNOTATED_CDS"/>
    <property type="molecule type" value="Genomic_DNA"/>
</dbReference>
<feature type="region of interest" description="Disordered" evidence="1">
    <location>
        <begin position="1"/>
        <end position="35"/>
    </location>
</feature>
<evidence type="ECO:0000313" key="2">
    <source>
        <dbReference type="EMBL" id="ESO02603.1"/>
    </source>
</evidence>
<evidence type="ECO:0000256" key="1">
    <source>
        <dbReference type="SAM" id="MobiDB-lite"/>
    </source>
</evidence>
<accession>T1FQC2</accession>
<dbReference type="EMBL" id="KB096742">
    <property type="protein sequence ID" value="ESO02603.1"/>
    <property type="molecule type" value="Genomic_DNA"/>
</dbReference>
<feature type="compositionally biased region" description="Basic and acidic residues" evidence="1">
    <location>
        <begin position="1"/>
        <end position="11"/>
    </location>
</feature>
<dbReference type="InParanoid" id="T1FQC2"/>
<feature type="region of interest" description="Disordered" evidence="1">
    <location>
        <begin position="101"/>
        <end position="141"/>
    </location>
</feature>
<dbReference type="Proteomes" id="UP000015101">
    <property type="component" value="Unassembled WGS sequence"/>
</dbReference>